<dbReference type="GO" id="GO:0046983">
    <property type="term" value="F:protein dimerization activity"/>
    <property type="evidence" value="ECO:0007669"/>
    <property type="project" value="InterPro"/>
</dbReference>
<dbReference type="InterPro" id="IPR052958">
    <property type="entry name" value="IFN-induced_PKR_regulator"/>
</dbReference>
<dbReference type="Pfam" id="PF05699">
    <property type="entry name" value="Dimer_Tnp_hAT"/>
    <property type="match status" value="1"/>
</dbReference>
<name>A0A6G0Y6M5_APHCR</name>
<dbReference type="Proteomes" id="UP000478052">
    <property type="component" value="Unassembled WGS sequence"/>
</dbReference>
<evidence type="ECO:0000313" key="3">
    <source>
        <dbReference type="Proteomes" id="UP000478052"/>
    </source>
</evidence>
<dbReference type="AlphaFoldDB" id="A0A6G0Y6M5"/>
<protein>
    <submittedName>
        <fullName evidence="2">Zinc finger MYM-type protein 6-like</fullName>
    </submittedName>
</protein>
<dbReference type="InterPro" id="IPR008906">
    <property type="entry name" value="HATC_C_dom"/>
</dbReference>
<reference evidence="2 3" key="1">
    <citation type="submission" date="2019-08" db="EMBL/GenBank/DDBJ databases">
        <title>Whole genome of Aphis craccivora.</title>
        <authorList>
            <person name="Voronova N.V."/>
            <person name="Shulinski R.S."/>
            <person name="Bandarenka Y.V."/>
            <person name="Zhorov D.G."/>
            <person name="Warner D."/>
        </authorList>
    </citation>
    <scope>NUCLEOTIDE SEQUENCE [LARGE SCALE GENOMIC DNA]</scope>
    <source>
        <strain evidence="2">180601</strain>
        <tissue evidence="2">Whole Body</tissue>
    </source>
</reference>
<accession>A0A6G0Y6M5</accession>
<dbReference type="OrthoDB" id="6623686at2759"/>
<dbReference type="EMBL" id="VUJU01005784">
    <property type="protein sequence ID" value="KAF0750274.1"/>
    <property type="molecule type" value="Genomic_DNA"/>
</dbReference>
<feature type="domain" description="HAT C-terminal dimerisation" evidence="1">
    <location>
        <begin position="139"/>
        <end position="207"/>
    </location>
</feature>
<dbReference type="InterPro" id="IPR012337">
    <property type="entry name" value="RNaseH-like_sf"/>
</dbReference>
<sequence>MNLLEAISLIHALKKSLNDLRTDNAQYESLYERVLEVCDSLNIGIPTVKKRKVSCKIDNLNFVFNTVLDYLINGLEVKFSQETLHLIRSVGRMIEFKQTTSDIDILSNEFNLNRDELNAELRLIKALGHFEKGTTIKTVHIWLQQLSSRDTFPNVHRALSIFVTILVTSCYCERSFSKLNIIKTKMRSTMKQERLNSMLMIFMEQNLATTVNYDDVIEEFKLLKPNIKLRLDL</sequence>
<evidence type="ECO:0000313" key="2">
    <source>
        <dbReference type="EMBL" id="KAF0750274.1"/>
    </source>
</evidence>
<organism evidence="2 3">
    <name type="scientific">Aphis craccivora</name>
    <name type="common">Cowpea aphid</name>
    <dbReference type="NCBI Taxonomy" id="307492"/>
    <lineage>
        <taxon>Eukaryota</taxon>
        <taxon>Metazoa</taxon>
        <taxon>Ecdysozoa</taxon>
        <taxon>Arthropoda</taxon>
        <taxon>Hexapoda</taxon>
        <taxon>Insecta</taxon>
        <taxon>Pterygota</taxon>
        <taxon>Neoptera</taxon>
        <taxon>Paraneoptera</taxon>
        <taxon>Hemiptera</taxon>
        <taxon>Sternorrhyncha</taxon>
        <taxon>Aphidomorpha</taxon>
        <taxon>Aphidoidea</taxon>
        <taxon>Aphididae</taxon>
        <taxon>Aphidini</taxon>
        <taxon>Aphis</taxon>
        <taxon>Aphis</taxon>
    </lineage>
</organism>
<keyword evidence="3" id="KW-1185">Reference proteome</keyword>
<comment type="caution">
    <text evidence="2">The sequence shown here is derived from an EMBL/GenBank/DDBJ whole genome shotgun (WGS) entry which is preliminary data.</text>
</comment>
<dbReference type="PANTHER" id="PTHR46289:SF14">
    <property type="entry name" value="DUF4371 DOMAIN-CONTAINING PROTEIN"/>
    <property type="match status" value="1"/>
</dbReference>
<dbReference type="SUPFAM" id="SSF53098">
    <property type="entry name" value="Ribonuclease H-like"/>
    <property type="match status" value="1"/>
</dbReference>
<gene>
    <name evidence="2" type="ORF">FWK35_00019711</name>
</gene>
<evidence type="ECO:0000259" key="1">
    <source>
        <dbReference type="Pfam" id="PF05699"/>
    </source>
</evidence>
<proteinExistence type="predicted"/>
<dbReference type="PANTHER" id="PTHR46289">
    <property type="entry name" value="52 KDA REPRESSOR OF THE INHIBITOR OF THE PROTEIN KINASE-LIKE PROTEIN-RELATED"/>
    <property type="match status" value="1"/>
</dbReference>